<evidence type="ECO:0000256" key="3">
    <source>
        <dbReference type="ARBA" id="ARBA00022801"/>
    </source>
</evidence>
<evidence type="ECO:0000256" key="5">
    <source>
        <dbReference type="PIRNR" id="PIRNR026534"/>
    </source>
</evidence>
<evidence type="ECO:0000256" key="7">
    <source>
        <dbReference type="PIRSR" id="PIRSR026534-2"/>
    </source>
</evidence>
<reference evidence="9 10" key="1">
    <citation type="submission" date="2017-06" db="EMBL/GenBank/DDBJ databases">
        <authorList>
            <person name="Kim H.J."/>
            <person name="Triplett B.A."/>
        </authorList>
    </citation>
    <scope>NUCLEOTIDE SEQUENCE [LARGE SCALE GENOMIC DNA]</scope>
    <source>
        <strain evidence="9 10">DSM 18704</strain>
    </source>
</reference>
<dbReference type="AlphaFoldDB" id="A0A239IKC9"/>
<keyword evidence="10" id="KW-1185">Reference proteome</keyword>
<keyword evidence="3 5" id="KW-0378">Hydrolase</keyword>
<feature type="binding site" evidence="7">
    <location>
        <begin position="203"/>
        <end position="205"/>
    </location>
    <ligand>
        <name>substrate</name>
    </ligand>
</feature>
<evidence type="ECO:0000256" key="1">
    <source>
        <dbReference type="ARBA" id="ARBA00004834"/>
    </source>
</evidence>
<protein>
    <submittedName>
        <fullName evidence="9">Arabinan endo-1,5-alpha-L-arabinosidase</fullName>
    </submittedName>
</protein>
<dbReference type="Proteomes" id="UP000198356">
    <property type="component" value="Unassembled WGS sequence"/>
</dbReference>
<dbReference type="PIRSF" id="PIRSF026534">
    <property type="entry name" value="Endo_alpha-L-arabinosidase"/>
    <property type="match status" value="1"/>
</dbReference>
<comment type="similarity">
    <text evidence="2 5">Belongs to the glycosyl hydrolase 43 family.</text>
</comment>
<evidence type="ECO:0000256" key="6">
    <source>
        <dbReference type="PIRSR" id="PIRSR026534-1"/>
    </source>
</evidence>
<evidence type="ECO:0000256" key="8">
    <source>
        <dbReference type="PIRSR" id="PIRSR606710-2"/>
    </source>
</evidence>
<feature type="binding site" evidence="7">
    <location>
        <position position="144"/>
    </location>
    <ligand>
        <name>substrate</name>
    </ligand>
</feature>
<dbReference type="Gene3D" id="2.115.10.20">
    <property type="entry name" value="Glycosyl hydrolase domain, family 43"/>
    <property type="match status" value="1"/>
</dbReference>
<dbReference type="PANTHER" id="PTHR43301">
    <property type="entry name" value="ARABINAN ENDO-1,5-ALPHA-L-ARABINOSIDASE"/>
    <property type="match status" value="1"/>
</dbReference>
<sequence length="359" mass="39087">MRMVGGAGKTQILRLRCASLRLKGPATIRAISLSILLFTAITSTFAQSPEAYRLSGDVAGAHDPSIIRQGDRWYVFTTGKTRDGGLLGIRCSSDAHEWRLCGHVFDTMPAWIAQRSPGTHDLWAPDITFANGVYRLYYCYSLFGKNASGIALATNKTLDPASPDYRWVDEGLVLQSRAGDDFNAIDPAWVADEQGHGWLTFGSFWSGIQLVRLDDATGKLPTPVTGVMVYPLARRSKEDGHAVEAPSILHHDGWFYLFTSWDACCRGAKSTYRTVVGRSRRIAGPYLDRSGKPLLEGGGTELLTGNARWAGPGGETAYATATGDLLVFHAYDATTGKPYLQISPIDWVDGWPKVALGAP</sequence>
<dbReference type="SUPFAM" id="SSF75005">
    <property type="entry name" value="Arabinanase/levansucrase/invertase"/>
    <property type="match status" value="1"/>
</dbReference>
<name>A0A239IKC9_9BACT</name>
<keyword evidence="4 5" id="KW-0326">Glycosidase</keyword>
<dbReference type="InterPro" id="IPR006710">
    <property type="entry name" value="Glyco_hydro_43"/>
</dbReference>
<dbReference type="GO" id="GO:0046558">
    <property type="term" value="F:arabinan endo-1,5-alpha-L-arabinosidase activity"/>
    <property type="evidence" value="ECO:0007669"/>
    <property type="project" value="InterPro"/>
</dbReference>
<proteinExistence type="inferred from homology"/>
<comment type="pathway">
    <text evidence="1 5">Glycan metabolism; L-arabinan degradation.</text>
</comment>
<dbReference type="Pfam" id="PF04616">
    <property type="entry name" value="Glyco_hydro_43"/>
    <property type="match status" value="1"/>
</dbReference>
<dbReference type="InterPro" id="IPR016840">
    <property type="entry name" value="Glyco_hydro_43_endo_a_Ara-ase"/>
</dbReference>
<dbReference type="InterPro" id="IPR050727">
    <property type="entry name" value="GH43_arabinanases"/>
</dbReference>
<gene>
    <name evidence="9" type="ORF">SAMN05421770_103155</name>
</gene>
<organism evidence="9 10">
    <name type="scientific">Granulicella rosea</name>
    <dbReference type="NCBI Taxonomy" id="474952"/>
    <lineage>
        <taxon>Bacteria</taxon>
        <taxon>Pseudomonadati</taxon>
        <taxon>Acidobacteriota</taxon>
        <taxon>Terriglobia</taxon>
        <taxon>Terriglobales</taxon>
        <taxon>Acidobacteriaceae</taxon>
        <taxon>Granulicella</taxon>
    </lineage>
</organism>
<dbReference type="GO" id="GO:0031222">
    <property type="term" value="P:arabinan catabolic process"/>
    <property type="evidence" value="ECO:0007669"/>
    <property type="project" value="UniProtKB-UniPathway"/>
</dbReference>
<accession>A0A239IKC9</accession>
<feature type="binding site" evidence="7">
    <location>
        <begin position="183"/>
        <end position="186"/>
    </location>
    <ligand>
        <name>substrate</name>
    </ligand>
</feature>
<evidence type="ECO:0000313" key="10">
    <source>
        <dbReference type="Proteomes" id="UP000198356"/>
    </source>
</evidence>
<feature type="active site" description="Proton donor" evidence="6">
    <location>
        <position position="244"/>
    </location>
</feature>
<feature type="active site" description="Proton acceptor" evidence="6">
    <location>
        <position position="63"/>
    </location>
</feature>
<dbReference type="InterPro" id="IPR023296">
    <property type="entry name" value="Glyco_hydro_beta-prop_sf"/>
</dbReference>
<feature type="binding site" evidence="7">
    <location>
        <position position="63"/>
    </location>
    <ligand>
        <name>substrate</name>
    </ligand>
</feature>
<feature type="site" description="Important for catalytic activity, responsible for pKa modulation of the active site Glu and correct orientation of both the proton donor and substrate" evidence="8">
    <location>
        <position position="186"/>
    </location>
</feature>
<dbReference type="PANTHER" id="PTHR43301:SF3">
    <property type="entry name" value="ARABINAN ENDO-1,5-ALPHA-L-ARABINOSIDASE A-RELATED"/>
    <property type="match status" value="1"/>
</dbReference>
<dbReference type="EMBL" id="FZOU01000003">
    <property type="protein sequence ID" value="SNS94025.1"/>
    <property type="molecule type" value="Genomic_DNA"/>
</dbReference>
<evidence type="ECO:0000256" key="4">
    <source>
        <dbReference type="ARBA" id="ARBA00023295"/>
    </source>
</evidence>
<evidence type="ECO:0000313" key="9">
    <source>
        <dbReference type="EMBL" id="SNS94025.1"/>
    </source>
</evidence>
<dbReference type="UniPathway" id="UPA00667"/>
<evidence type="ECO:0000256" key="2">
    <source>
        <dbReference type="ARBA" id="ARBA00009865"/>
    </source>
</evidence>